<comment type="caution">
    <text evidence="2">The sequence shown here is derived from an EMBL/GenBank/DDBJ whole genome shotgun (WGS) entry which is preliminary data.</text>
</comment>
<keyword evidence="1" id="KW-0732">Signal</keyword>
<reference evidence="2" key="1">
    <citation type="submission" date="2020-08" db="EMBL/GenBank/DDBJ databases">
        <title>Genome public.</title>
        <authorList>
            <person name="Liu C."/>
            <person name="Sun Q."/>
        </authorList>
    </citation>
    <scope>NUCLEOTIDE SEQUENCE</scope>
    <source>
        <strain evidence="2">NSJ-50</strain>
    </source>
</reference>
<sequence length="226" mass="26103">MKRTITLMLAACCLLLTACDNSSIGIIGGSDGPTQVYINKSNENKDYEQYLTEHYVDESKLPILDINLEKRFISDDRVLITDDSVENEWELMIYEFYHNMTSGSFGKMKAVIEDESLLAAVENEEKNFKDGIYYSKICIDDLELLEKDDLKDISEKNKREIYERLNHLGISEFGIAKVETELKHNEKSLSLAPQVGDGEVTRYYLIGKKADTYKIFEVYWEEFLND</sequence>
<dbReference type="RefSeq" id="WP_262432626.1">
    <property type="nucleotide sequence ID" value="NZ_JACRTE010000021.1"/>
</dbReference>
<dbReference type="AlphaFoldDB" id="A0A926FDQ1"/>
<name>A0A926FDQ1_9FIRM</name>
<gene>
    <name evidence="2" type="ORF">H8706_10645</name>
</gene>
<dbReference type="EMBL" id="JACRTE010000021">
    <property type="protein sequence ID" value="MBC8597317.1"/>
    <property type="molecule type" value="Genomic_DNA"/>
</dbReference>
<dbReference type="PROSITE" id="PS51257">
    <property type="entry name" value="PROKAR_LIPOPROTEIN"/>
    <property type="match status" value="1"/>
</dbReference>
<feature type="chain" id="PRO_5039204559" evidence="1">
    <location>
        <begin position="19"/>
        <end position="226"/>
    </location>
</feature>
<evidence type="ECO:0000256" key="1">
    <source>
        <dbReference type="SAM" id="SignalP"/>
    </source>
</evidence>
<organism evidence="2 3">
    <name type="scientific">Qingrenia yutianensis</name>
    <dbReference type="NCBI Taxonomy" id="2763676"/>
    <lineage>
        <taxon>Bacteria</taxon>
        <taxon>Bacillati</taxon>
        <taxon>Bacillota</taxon>
        <taxon>Clostridia</taxon>
        <taxon>Eubacteriales</taxon>
        <taxon>Oscillospiraceae</taxon>
        <taxon>Qingrenia</taxon>
    </lineage>
</organism>
<keyword evidence="3" id="KW-1185">Reference proteome</keyword>
<protein>
    <submittedName>
        <fullName evidence="2">Uncharacterized protein</fullName>
    </submittedName>
</protein>
<evidence type="ECO:0000313" key="2">
    <source>
        <dbReference type="EMBL" id="MBC8597317.1"/>
    </source>
</evidence>
<feature type="signal peptide" evidence="1">
    <location>
        <begin position="1"/>
        <end position="18"/>
    </location>
</feature>
<dbReference type="Proteomes" id="UP000647416">
    <property type="component" value="Unassembled WGS sequence"/>
</dbReference>
<evidence type="ECO:0000313" key="3">
    <source>
        <dbReference type="Proteomes" id="UP000647416"/>
    </source>
</evidence>
<accession>A0A926FDQ1</accession>
<proteinExistence type="predicted"/>